<dbReference type="Proteomes" id="UP000314294">
    <property type="component" value="Unassembled WGS sequence"/>
</dbReference>
<accession>A0A4Z2FGD9</accession>
<protein>
    <submittedName>
        <fullName evidence="2">Uncharacterized protein</fullName>
    </submittedName>
</protein>
<dbReference type="AlphaFoldDB" id="A0A4Z2FGD9"/>
<feature type="region of interest" description="Disordered" evidence="1">
    <location>
        <begin position="210"/>
        <end position="256"/>
    </location>
</feature>
<evidence type="ECO:0000313" key="3">
    <source>
        <dbReference type="Proteomes" id="UP000314294"/>
    </source>
</evidence>
<reference evidence="2 3" key="1">
    <citation type="submission" date="2019-03" db="EMBL/GenBank/DDBJ databases">
        <title>First draft genome of Liparis tanakae, snailfish: a comprehensive survey of snailfish specific genes.</title>
        <authorList>
            <person name="Kim W."/>
            <person name="Song I."/>
            <person name="Jeong J.-H."/>
            <person name="Kim D."/>
            <person name="Kim S."/>
            <person name="Ryu S."/>
            <person name="Song J.Y."/>
            <person name="Lee S.K."/>
        </authorList>
    </citation>
    <scope>NUCLEOTIDE SEQUENCE [LARGE SCALE GENOMIC DNA]</scope>
    <source>
        <tissue evidence="2">Muscle</tissue>
    </source>
</reference>
<keyword evidence="3" id="KW-1185">Reference proteome</keyword>
<sequence length="270" mass="29408">MRSHAQGRDQHQRVGDAVRRQQQRQPVQDESPQISVGGRGRRADDLPTLGRGRHDEGEQPLAPVDPLPVALHQPVSAPQVEHLGAPDLHPVSGGSHRPGDRLLLVVQETHAVLSACRGRHTAGFIHGNKASPCPSEEPREARRSWKAPGGVNAIQGERGRGFKRGVTHASPPPRSTDSGMRWAEAQQDTSVTPYRLKMSVRLSSCLQLLSSGGEGNASPPRASRRSGEPGDSTSCRRARRPKRPSSVGVTWAGNENDDTFNRAMELHDYY</sequence>
<evidence type="ECO:0000313" key="2">
    <source>
        <dbReference type="EMBL" id="TNN40021.1"/>
    </source>
</evidence>
<comment type="caution">
    <text evidence="2">The sequence shown here is derived from an EMBL/GenBank/DDBJ whole genome shotgun (WGS) entry which is preliminary data.</text>
</comment>
<feature type="region of interest" description="Disordered" evidence="1">
    <location>
        <begin position="1"/>
        <end position="66"/>
    </location>
</feature>
<proteinExistence type="predicted"/>
<organism evidence="2 3">
    <name type="scientific">Liparis tanakae</name>
    <name type="common">Tanaka's snailfish</name>
    <dbReference type="NCBI Taxonomy" id="230148"/>
    <lineage>
        <taxon>Eukaryota</taxon>
        <taxon>Metazoa</taxon>
        <taxon>Chordata</taxon>
        <taxon>Craniata</taxon>
        <taxon>Vertebrata</taxon>
        <taxon>Euteleostomi</taxon>
        <taxon>Actinopterygii</taxon>
        <taxon>Neopterygii</taxon>
        <taxon>Teleostei</taxon>
        <taxon>Neoteleostei</taxon>
        <taxon>Acanthomorphata</taxon>
        <taxon>Eupercaria</taxon>
        <taxon>Perciformes</taxon>
        <taxon>Cottioidei</taxon>
        <taxon>Cottales</taxon>
        <taxon>Liparidae</taxon>
        <taxon>Liparis</taxon>
    </lineage>
</organism>
<dbReference type="EMBL" id="SRLO01001226">
    <property type="protein sequence ID" value="TNN40021.1"/>
    <property type="molecule type" value="Genomic_DNA"/>
</dbReference>
<feature type="compositionally biased region" description="Basic and acidic residues" evidence="1">
    <location>
        <begin position="1"/>
        <end position="19"/>
    </location>
</feature>
<feature type="region of interest" description="Disordered" evidence="1">
    <location>
        <begin position="127"/>
        <end position="181"/>
    </location>
</feature>
<gene>
    <name evidence="2" type="ORF">EYF80_049819</name>
</gene>
<evidence type="ECO:0000256" key="1">
    <source>
        <dbReference type="SAM" id="MobiDB-lite"/>
    </source>
</evidence>
<name>A0A4Z2FGD9_9TELE</name>